<feature type="transmembrane region" description="Helical" evidence="1">
    <location>
        <begin position="37"/>
        <end position="57"/>
    </location>
</feature>
<proteinExistence type="predicted"/>
<keyword evidence="1" id="KW-0812">Transmembrane</keyword>
<gene>
    <name evidence="2" type="ORF">JAZ04_07735</name>
</gene>
<accession>A0A9E4N002</accession>
<dbReference type="AlphaFoldDB" id="A0A9E4N002"/>
<organism evidence="2 3">
    <name type="scientific">Candidatus Thiodiazotropha lotti</name>
    <dbReference type="NCBI Taxonomy" id="2792787"/>
    <lineage>
        <taxon>Bacteria</taxon>
        <taxon>Pseudomonadati</taxon>
        <taxon>Pseudomonadota</taxon>
        <taxon>Gammaproteobacteria</taxon>
        <taxon>Chromatiales</taxon>
        <taxon>Sedimenticolaceae</taxon>
        <taxon>Candidatus Thiodiazotropha</taxon>
    </lineage>
</organism>
<dbReference type="Proteomes" id="UP000886687">
    <property type="component" value="Unassembled WGS sequence"/>
</dbReference>
<sequence>MEWILWLLSLVRNAIRIYKYLVQGTIKMKDIRRIHKLATLFQVSVVLLSCMLSLMGVVVSHPLVHYAEYAVLAGVVSIPLTSLVMGITVFFSHNTLSNYVDEKAGQGMKRFSWRRSLRQIRQLVGRPSVVTSKPCRKKPAY</sequence>
<reference evidence="2" key="1">
    <citation type="journal article" date="2021" name="Proc. Natl. Acad. Sci. U.S.A.">
        <title>Global biogeography of chemosynthetic symbionts reveals both localized and globally distributed symbiont groups. .</title>
        <authorList>
            <person name="Osvatic J.T."/>
            <person name="Wilkins L.G.E."/>
            <person name="Leibrecht L."/>
            <person name="Leray M."/>
            <person name="Zauner S."/>
            <person name="Polzin J."/>
            <person name="Camacho Y."/>
            <person name="Gros O."/>
            <person name="van Gils J.A."/>
            <person name="Eisen J.A."/>
            <person name="Petersen J.M."/>
            <person name="Yuen B."/>
        </authorList>
    </citation>
    <scope>NUCLEOTIDE SEQUENCE</scope>
    <source>
        <strain evidence="2">MAGL173</strain>
    </source>
</reference>
<dbReference type="EMBL" id="JAEPDI010000004">
    <property type="protein sequence ID" value="MCG7938733.1"/>
    <property type="molecule type" value="Genomic_DNA"/>
</dbReference>
<evidence type="ECO:0000256" key="1">
    <source>
        <dbReference type="SAM" id="Phobius"/>
    </source>
</evidence>
<name>A0A9E4N002_9GAMM</name>
<evidence type="ECO:0000313" key="3">
    <source>
        <dbReference type="Proteomes" id="UP000886687"/>
    </source>
</evidence>
<protein>
    <submittedName>
        <fullName evidence="2">Uncharacterized protein</fullName>
    </submittedName>
</protein>
<keyword evidence="1" id="KW-0472">Membrane</keyword>
<feature type="transmembrane region" description="Helical" evidence="1">
    <location>
        <begin position="69"/>
        <end position="91"/>
    </location>
</feature>
<evidence type="ECO:0000313" key="2">
    <source>
        <dbReference type="EMBL" id="MCG7938733.1"/>
    </source>
</evidence>
<comment type="caution">
    <text evidence="2">The sequence shown here is derived from an EMBL/GenBank/DDBJ whole genome shotgun (WGS) entry which is preliminary data.</text>
</comment>
<keyword evidence="1" id="KW-1133">Transmembrane helix</keyword>